<dbReference type="AlphaFoldDB" id="A0A9W6RAZ5"/>
<dbReference type="SUPFAM" id="SSF54001">
    <property type="entry name" value="Cysteine proteinases"/>
    <property type="match status" value="1"/>
</dbReference>
<comment type="caution">
    <text evidence="2">The sequence shown here is derived from an EMBL/GenBank/DDBJ whole genome shotgun (WGS) entry which is preliminary data.</text>
</comment>
<name>A0A9W6RAZ5_9PSEU</name>
<sequence>MSPEAYLAEDAVIDFGRPAVRLLAHGLRAQHDDDVEFAKAAFEHVRDNVAHSWDAQDPTVSITASDTAVNGVGLCFAKAHLLAAILRSQGIPTGFCYQRLTDDDQSYLLHGLVAVFLNGDWHRQDPRGNKPGVDAQFSIKEERLAWPVRPERGEHDYPQVFPGPHPTVIAALQATDNVLDLCRGGLPSSL</sequence>
<evidence type="ECO:0000313" key="3">
    <source>
        <dbReference type="Proteomes" id="UP001165136"/>
    </source>
</evidence>
<dbReference type="EMBL" id="BSTI01000026">
    <property type="protein sequence ID" value="GLY70787.1"/>
    <property type="molecule type" value="Genomic_DNA"/>
</dbReference>
<dbReference type="PANTHER" id="PTHR33490">
    <property type="entry name" value="BLR5614 PROTEIN-RELATED"/>
    <property type="match status" value="1"/>
</dbReference>
<accession>A0A9W6RAZ5</accession>
<dbReference type="InterPro" id="IPR038765">
    <property type="entry name" value="Papain-like_cys_pep_sf"/>
</dbReference>
<evidence type="ECO:0000259" key="1">
    <source>
        <dbReference type="Pfam" id="PF01841"/>
    </source>
</evidence>
<evidence type="ECO:0000313" key="2">
    <source>
        <dbReference type="EMBL" id="GLY70787.1"/>
    </source>
</evidence>
<protein>
    <submittedName>
        <fullName evidence="2">Transglutaminase</fullName>
    </submittedName>
</protein>
<dbReference type="InterPro" id="IPR002931">
    <property type="entry name" value="Transglutaminase-like"/>
</dbReference>
<feature type="domain" description="Transglutaminase-like" evidence="1">
    <location>
        <begin position="23"/>
        <end position="126"/>
    </location>
</feature>
<organism evidence="2 3">
    <name type="scientific">Amycolatopsis taiwanensis</name>
    <dbReference type="NCBI Taxonomy" id="342230"/>
    <lineage>
        <taxon>Bacteria</taxon>
        <taxon>Bacillati</taxon>
        <taxon>Actinomycetota</taxon>
        <taxon>Actinomycetes</taxon>
        <taxon>Pseudonocardiales</taxon>
        <taxon>Pseudonocardiaceae</taxon>
        <taxon>Amycolatopsis</taxon>
    </lineage>
</organism>
<dbReference type="Pfam" id="PF01841">
    <property type="entry name" value="Transglut_core"/>
    <property type="match status" value="1"/>
</dbReference>
<dbReference type="Gene3D" id="3.10.620.30">
    <property type="match status" value="1"/>
</dbReference>
<reference evidence="2" key="1">
    <citation type="submission" date="2023-03" db="EMBL/GenBank/DDBJ databases">
        <title>Amycolatopsis taiwanensis NBRC 103393.</title>
        <authorList>
            <person name="Ichikawa N."/>
            <person name="Sato H."/>
            <person name="Tonouchi N."/>
        </authorList>
    </citation>
    <scope>NUCLEOTIDE SEQUENCE</scope>
    <source>
        <strain evidence="2">NBRC 103393</strain>
    </source>
</reference>
<dbReference type="Proteomes" id="UP001165136">
    <property type="component" value="Unassembled WGS sequence"/>
</dbReference>
<proteinExistence type="predicted"/>
<keyword evidence="3" id="KW-1185">Reference proteome</keyword>
<dbReference type="PANTHER" id="PTHR33490:SF3">
    <property type="entry name" value="CONSERVED INTEGRAL MEMBRANE PROTEIN"/>
    <property type="match status" value="1"/>
</dbReference>
<gene>
    <name evidence="2" type="ORF">Atai01_74060</name>
</gene>